<evidence type="ECO:0000313" key="1">
    <source>
        <dbReference type="EMBL" id="RKQ32622.1"/>
    </source>
</evidence>
<gene>
    <name evidence="1" type="ORF">D8M06_11830</name>
</gene>
<dbReference type="RefSeq" id="WP_121204619.1">
    <property type="nucleotide sequence ID" value="NZ_RBZP01000009.1"/>
</dbReference>
<organism evidence="1 2">
    <name type="scientific">Oceanobacillus halophilus</name>
    <dbReference type="NCBI Taxonomy" id="930130"/>
    <lineage>
        <taxon>Bacteria</taxon>
        <taxon>Bacillati</taxon>
        <taxon>Bacillota</taxon>
        <taxon>Bacilli</taxon>
        <taxon>Bacillales</taxon>
        <taxon>Bacillaceae</taxon>
        <taxon>Oceanobacillus</taxon>
    </lineage>
</organism>
<keyword evidence="2" id="KW-1185">Reference proteome</keyword>
<comment type="caution">
    <text evidence="1">The sequence shown here is derived from an EMBL/GenBank/DDBJ whole genome shotgun (WGS) entry which is preliminary data.</text>
</comment>
<dbReference type="AlphaFoldDB" id="A0A495A009"/>
<name>A0A495A009_9BACI</name>
<dbReference type="Proteomes" id="UP000269301">
    <property type="component" value="Unassembled WGS sequence"/>
</dbReference>
<protein>
    <submittedName>
        <fullName evidence="1">Uncharacterized protein</fullName>
    </submittedName>
</protein>
<sequence>MKTDQLMGWLVFFVLEETDWGLKSTNDRNINAPAPAPIPINLKANQPKSRNVSQNIYAFTVMDKHKHVLK</sequence>
<proteinExistence type="predicted"/>
<reference evidence="1 2" key="1">
    <citation type="journal article" date="2016" name="Int. J. Syst. Evol. Microbiol.">
        <title>Oceanobacillus halophilus sp. nov., a novel moderately halophilic bacterium from a hypersaline lake.</title>
        <authorList>
            <person name="Amoozegar M.A."/>
            <person name="Bagheri M."/>
            <person name="Makhdoumi A."/>
            <person name="Nikou M.M."/>
            <person name="Fazeli S.A.S."/>
            <person name="Schumann P."/>
            <person name="Sproer C."/>
            <person name="Sanchez-Porro C."/>
            <person name="Ventosa A."/>
        </authorList>
    </citation>
    <scope>NUCLEOTIDE SEQUENCE [LARGE SCALE GENOMIC DNA]</scope>
    <source>
        <strain evidence="1 2">DSM 23996</strain>
    </source>
</reference>
<dbReference type="EMBL" id="RBZP01000009">
    <property type="protein sequence ID" value="RKQ32622.1"/>
    <property type="molecule type" value="Genomic_DNA"/>
</dbReference>
<accession>A0A495A009</accession>
<evidence type="ECO:0000313" key="2">
    <source>
        <dbReference type="Proteomes" id="UP000269301"/>
    </source>
</evidence>